<evidence type="ECO:0000256" key="2">
    <source>
        <dbReference type="ARBA" id="ARBA00023125"/>
    </source>
</evidence>
<proteinExistence type="predicted"/>
<dbReference type="EMBL" id="VFOM01000001">
    <property type="protein sequence ID" value="TQL47017.1"/>
    <property type="molecule type" value="Genomic_DNA"/>
</dbReference>
<keyword evidence="2 4" id="KW-0238">DNA-binding</keyword>
<keyword evidence="7" id="KW-1185">Reference proteome</keyword>
<dbReference type="InterPro" id="IPR036271">
    <property type="entry name" value="Tet_transcr_reg_TetR-rel_C_sf"/>
</dbReference>
<keyword evidence="1" id="KW-0805">Transcription regulation</keyword>
<dbReference type="PRINTS" id="PR00455">
    <property type="entry name" value="HTHTETR"/>
</dbReference>
<dbReference type="OrthoDB" id="71867at2"/>
<evidence type="ECO:0000313" key="7">
    <source>
        <dbReference type="Proteomes" id="UP000317998"/>
    </source>
</evidence>
<dbReference type="InterPro" id="IPR009057">
    <property type="entry name" value="Homeodomain-like_sf"/>
</dbReference>
<accession>A0A542YG07</accession>
<evidence type="ECO:0000256" key="4">
    <source>
        <dbReference type="PROSITE-ProRule" id="PRU00335"/>
    </source>
</evidence>
<keyword evidence="3" id="KW-0804">Transcription</keyword>
<evidence type="ECO:0000259" key="5">
    <source>
        <dbReference type="PROSITE" id="PS50977"/>
    </source>
</evidence>
<dbReference type="InterPro" id="IPR050109">
    <property type="entry name" value="HTH-type_TetR-like_transc_reg"/>
</dbReference>
<feature type="DNA-binding region" description="H-T-H motif" evidence="4">
    <location>
        <begin position="29"/>
        <end position="48"/>
    </location>
</feature>
<evidence type="ECO:0000256" key="1">
    <source>
        <dbReference type="ARBA" id="ARBA00023015"/>
    </source>
</evidence>
<dbReference type="PANTHER" id="PTHR30055:SF239">
    <property type="entry name" value="TRANSCRIPTIONAL REGULATORY PROTEIN"/>
    <property type="match status" value="1"/>
</dbReference>
<reference evidence="6 7" key="1">
    <citation type="submission" date="2019-06" db="EMBL/GenBank/DDBJ databases">
        <title>Sequencing the genomes of 1000 actinobacteria strains.</title>
        <authorList>
            <person name="Klenk H.-P."/>
        </authorList>
    </citation>
    <scope>NUCLEOTIDE SEQUENCE [LARGE SCALE GENOMIC DNA]</scope>
    <source>
        <strain evidence="6 7">DSM 26477</strain>
    </source>
</reference>
<dbReference type="Gene3D" id="1.10.357.10">
    <property type="entry name" value="Tetracycline Repressor, domain 2"/>
    <property type="match status" value="1"/>
</dbReference>
<gene>
    <name evidence="6" type="ORF">FB562_0060</name>
</gene>
<dbReference type="RefSeq" id="WP_141879314.1">
    <property type="nucleotide sequence ID" value="NZ_VFOM01000001.1"/>
</dbReference>
<dbReference type="Gene3D" id="1.10.10.60">
    <property type="entry name" value="Homeodomain-like"/>
    <property type="match status" value="1"/>
</dbReference>
<dbReference type="PANTHER" id="PTHR30055">
    <property type="entry name" value="HTH-TYPE TRANSCRIPTIONAL REGULATOR RUTR"/>
    <property type="match status" value="1"/>
</dbReference>
<dbReference type="Pfam" id="PF00440">
    <property type="entry name" value="TetR_N"/>
    <property type="match status" value="1"/>
</dbReference>
<dbReference type="GO" id="GO:0003700">
    <property type="term" value="F:DNA-binding transcription factor activity"/>
    <property type="evidence" value="ECO:0007669"/>
    <property type="project" value="TreeGrafter"/>
</dbReference>
<feature type="domain" description="HTH tetR-type" evidence="5">
    <location>
        <begin position="6"/>
        <end position="66"/>
    </location>
</feature>
<evidence type="ECO:0000256" key="3">
    <source>
        <dbReference type="ARBA" id="ARBA00023163"/>
    </source>
</evidence>
<dbReference type="PROSITE" id="PS50977">
    <property type="entry name" value="HTH_TETR_2"/>
    <property type="match status" value="1"/>
</dbReference>
<dbReference type="GO" id="GO:0000976">
    <property type="term" value="F:transcription cis-regulatory region binding"/>
    <property type="evidence" value="ECO:0007669"/>
    <property type="project" value="TreeGrafter"/>
</dbReference>
<protein>
    <submittedName>
        <fullName evidence="6">TetR family transcriptional regulator</fullName>
    </submittedName>
</protein>
<comment type="caution">
    <text evidence="6">The sequence shown here is derived from an EMBL/GenBank/DDBJ whole genome shotgun (WGS) entry which is preliminary data.</text>
</comment>
<name>A0A542YG07_9MICO</name>
<evidence type="ECO:0000313" key="6">
    <source>
        <dbReference type="EMBL" id="TQL47017.1"/>
    </source>
</evidence>
<dbReference type="InterPro" id="IPR001647">
    <property type="entry name" value="HTH_TetR"/>
</dbReference>
<dbReference type="AlphaFoldDB" id="A0A542YG07"/>
<dbReference type="InterPro" id="IPR025996">
    <property type="entry name" value="MT1864/Rv1816-like_C"/>
</dbReference>
<organism evidence="6 7">
    <name type="scientific">Homoserinimonas aerilata</name>
    <dbReference type="NCBI Taxonomy" id="1162970"/>
    <lineage>
        <taxon>Bacteria</taxon>
        <taxon>Bacillati</taxon>
        <taxon>Actinomycetota</taxon>
        <taxon>Actinomycetes</taxon>
        <taxon>Micrococcales</taxon>
        <taxon>Microbacteriaceae</taxon>
        <taxon>Homoserinimonas</taxon>
    </lineage>
</organism>
<dbReference type="SUPFAM" id="SSF46689">
    <property type="entry name" value="Homeodomain-like"/>
    <property type="match status" value="1"/>
</dbReference>
<dbReference type="SUPFAM" id="SSF48498">
    <property type="entry name" value="Tetracyclin repressor-like, C-terminal domain"/>
    <property type="match status" value="1"/>
</dbReference>
<dbReference type="Proteomes" id="UP000317998">
    <property type="component" value="Unassembled WGS sequence"/>
</dbReference>
<dbReference type="Pfam" id="PF13305">
    <property type="entry name" value="TetR_C_33"/>
    <property type="match status" value="1"/>
</dbReference>
<sequence length="187" mass="19927">MPTPERTSIAEIVAAAREILELEGLAGLTMAAVAERVGVRAPSLYKRVGSRDELIGLAADATVRELSSRLGALDRGEPRTAIAAMAHGFRAFAREKPAGYHLVFALGPEATRPRTESLTQATEVLTRTIARLVGPDDALEAARLFTAWAHGFVGMELSGAFRMGGDVDRAFDYGIDHLVASLTPMAP</sequence>